<keyword evidence="8 9" id="KW-0472">Membrane</keyword>
<dbReference type="GO" id="GO:0051260">
    <property type="term" value="P:protein homooligomerization"/>
    <property type="evidence" value="ECO:0007669"/>
    <property type="project" value="UniProtKB-ARBA"/>
</dbReference>
<evidence type="ECO:0000256" key="9">
    <source>
        <dbReference type="SAM" id="Phobius"/>
    </source>
</evidence>
<keyword evidence="7 9" id="KW-1133">Transmembrane helix</keyword>
<dbReference type="OrthoDB" id="409725at2759"/>
<keyword evidence="5 9" id="KW-0812">Transmembrane</keyword>
<evidence type="ECO:0000256" key="7">
    <source>
        <dbReference type="ARBA" id="ARBA00022989"/>
    </source>
</evidence>
<protein>
    <recommendedName>
        <fullName evidence="12">Bidirectional sugar transporter SWEET</fullName>
    </recommendedName>
</protein>
<dbReference type="InterPro" id="IPR004316">
    <property type="entry name" value="SWEET_rpt"/>
</dbReference>
<keyword evidence="6" id="KW-0677">Repeat</keyword>
<dbReference type="InterPro" id="IPR047664">
    <property type="entry name" value="SWEET"/>
</dbReference>
<evidence type="ECO:0000256" key="1">
    <source>
        <dbReference type="ARBA" id="ARBA00004127"/>
    </source>
</evidence>
<feature type="transmembrane region" description="Helical" evidence="9">
    <location>
        <begin position="220"/>
        <end position="242"/>
    </location>
</feature>
<feature type="transmembrane region" description="Helical" evidence="9">
    <location>
        <begin position="125"/>
        <end position="148"/>
    </location>
</feature>
<evidence type="ECO:0000256" key="6">
    <source>
        <dbReference type="ARBA" id="ARBA00022737"/>
    </source>
</evidence>
<organism evidence="10 11">
    <name type="scientific">Acer yangbiense</name>
    <dbReference type="NCBI Taxonomy" id="1000413"/>
    <lineage>
        <taxon>Eukaryota</taxon>
        <taxon>Viridiplantae</taxon>
        <taxon>Streptophyta</taxon>
        <taxon>Embryophyta</taxon>
        <taxon>Tracheophyta</taxon>
        <taxon>Spermatophyta</taxon>
        <taxon>Magnoliopsida</taxon>
        <taxon>eudicotyledons</taxon>
        <taxon>Gunneridae</taxon>
        <taxon>Pentapetalae</taxon>
        <taxon>rosids</taxon>
        <taxon>malvids</taxon>
        <taxon>Sapindales</taxon>
        <taxon>Sapindaceae</taxon>
        <taxon>Hippocastanoideae</taxon>
        <taxon>Acereae</taxon>
        <taxon>Acer</taxon>
    </lineage>
</organism>
<comment type="caution">
    <text evidence="10">The sequence shown here is derived from an EMBL/GenBank/DDBJ whole genome shotgun (WGS) entry which is preliminary data.</text>
</comment>
<feature type="transmembrane region" description="Helical" evidence="9">
    <location>
        <begin position="53"/>
        <end position="76"/>
    </location>
</feature>
<accession>A0A5C7I9W1</accession>
<evidence type="ECO:0000256" key="2">
    <source>
        <dbReference type="ARBA" id="ARBA00007809"/>
    </source>
</evidence>
<dbReference type="FunFam" id="1.20.1280.290:FF:000002">
    <property type="entry name" value="Bidirectional sugar transporter SWEET"/>
    <property type="match status" value="1"/>
</dbReference>
<gene>
    <name evidence="10" type="ORF">EZV62_006451</name>
</gene>
<feature type="transmembrane region" description="Helical" evidence="9">
    <location>
        <begin position="187"/>
        <end position="208"/>
    </location>
</feature>
<dbReference type="GO" id="GO:0012505">
    <property type="term" value="C:endomembrane system"/>
    <property type="evidence" value="ECO:0007669"/>
    <property type="project" value="UniProtKB-SubCell"/>
</dbReference>
<keyword evidence="4" id="KW-0762">Sugar transport</keyword>
<evidence type="ECO:0000313" key="11">
    <source>
        <dbReference type="Proteomes" id="UP000323000"/>
    </source>
</evidence>
<comment type="similarity">
    <text evidence="2">Belongs to the SWEET sugar transporter family.</text>
</comment>
<name>A0A5C7I9W1_9ROSI</name>
<evidence type="ECO:0000256" key="4">
    <source>
        <dbReference type="ARBA" id="ARBA00022597"/>
    </source>
</evidence>
<dbReference type="GO" id="GO:0016020">
    <property type="term" value="C:membrane"/>
    <property type="evidence" value="ECO:0007669"/>
    <property type="project" value="InterPro"/>
</dbReference>
<dbReference type="PANTHER" id="PTHR10791:SF142">
    <property type="entry name" value="BIDIRECTIONAL SUGAR TRANSPORTER SWEET16"/>
    <property type="match status" value="1"/>
</dbReference>
<dbReference type="Gene3D" id="1.20.1280.290">
    <property type="match status" value="2"/>
</dbReference>
<feature type="transmembrane region" description="Helical" evidence="9">
    <location>
        <begin position="20"/>
        <end position="41"/>
    </location>
</feature>
<evidence type="ECO:0000256" key="5">
    <source>
        <dbReference type="ARBA" id="ARBA00022692"/>
    </source>
</evidence>
<evidence type="ECO:0000313" key="10">
    <source>
        <dbReference type="EMBL" id="TXG65176.1"/>
    </source>
</evidence>
<sequence length="371" mass="41456">MLNAYFWVWYGVVKPNSVLVATVNGFGAVLEIIYLIIFLLFAPTPRMRAKTGILAGVFGCGVSWCSSNVISLLLFASPIKTFWKVVKKKSTEDYKGVPYITTLMSTIHLCHPLSHLRSKRQEGDIYVYIYILIRLFSCVDIDTQLYICNVNGIQIKMAKLAAILDVGFLGTVIAITLLAMHKLSLRLTFVGVICAGLTIGMYGSPLLVMTTVIKTKSVEYMPFLISFFLFLNASAWSIYAVLVKDIYIGVPNSIGFVLGLAQLILYAIYKNKSKSTKSTDVMEEDGSAHLVKRSIEMRAYDHDDDVDDDGNKVMNDRILNKGTSLPKSSINRQYSLKKIIKTLSLGPYDVFPNWSNDAISNLKRNIDDDHP</sequence>
<dbReference type="Proteomes" id="UP000323000">
    <property type="component" value="Chromosome 3"/>
</dbReference>
<evidence type="ECO:0000256" key="8">
    <source>
        <dbReference type="ARBA" id="ARBA00023136"/>
    </source>
</evidence>
<dbReference type="Pfam" id="PF03083">
    <property type="entry name" value="MtN3_slv"/>
    <property type="match status" value="3"/>
</dbReference>
<evidence type="ECO:0008006" key="12">
    <source>
        <dbReference type="Google" id="ProtNLM"/>
    </source>
</evidence>
<dbReference type="PANTHER" id="PTHR10791">
    <property type="entry name" value="RAG1-ACTIVATING PROTEIN 1"/>
    <property type="match status" value="1"/>
</dbReference>
<dbReference type="GO" id="GO:0051119">
    <property type="term" value="F:sugar transmembrane transporter activity"/>
    <property type="evidence" value="ECO:0007669"/>
    <property type="project" value="InterPro"/>
</dbReference>
<feature type="transmembrane region" description="Helical" evidence="9">
    <location>
        <begin position="248"/>
        <end position="269"/>
    </location>
</feature>
<dbReference type="EMBL" id="VAHF01000003">
    <property type="protein sequence ID" value="TXG65176.1"/>
    <property type="molecule type" value="Genomic_DNA"/>
</dbReference>
<dbReference type="AlphaFoldDB" id="A0A5C7I9W1"/>
<keyword evidence="11" id="KW-1185">Reference proteome</keyword>
<feature type="transmembrane region" description="Helical" evidence="9">
    <location>
        <begin position="160"/>
        <end position="181"/>
    </location>
</feature>
<comment type="subcellular location">
    <subcellularLocation>
        <location evidence="1">Endomembrane system</location>
        <topology evidence="1">Multi-pass membrane protein</topology>
    </subcellularLocation>
</comment>
<evidence type="ECO:0000256" key="3">
    <source>
        <dbReference type="ARBA" id="ARBA00022448"/>
    </source>
</evidence>
<proteinExistence type="inferred from homology"/>
<reference evidence="11" key="1">
    <citation type="journal article" date="2019" name="Gigascience">
        <title>De novo genome assembly of the endangered Acer yangbiense, a plant species with extremely small populations endemic to Yunnan Province, China.</title>
        <authorList>
            <person name="Yang J."/>
            <person name="Wariss H.M."/>
            <person name="Tao L."/>
            <person name="Zhang R."/>
            <person name="Yun Q."/>
            <person name="Hollingsworth P."/>
            <person name="Dao Z."/>
            <person name="Luo G."/>
            <person name="Guo H."/>
            <person name="Ma Y."/>
            <person name="Sun W."/>
        </authorList>
    </citation>
    <scope>NUCLEOTIDE SEQUENCE [LARGE SCALE GENOMIC DNA]</scope>
    <source>
        <strain evidence="11">cv. Malutang</strain>
    </source>
</reference>
<keyword evidence="3" id="KW-0813">Transport</keyword>